<dbReference type="STRING" id="1560234.SP90_00490"/>
<dbReference type="AlphaFoldDB" id="A0A1B7XPX0"/>
<evidence type="ECO:0000313" key="2">
    <source>
        <dbReference type="EMBL" id="OBQ57562.1"/>
    </source>
</evidence>
<dbReference type="Proteomes" id="UP000091979">
    <property type="component" value="Unassembled WGS sequence"/>
</dbReference>
<feature type="domain" description="RsbT co-antagonist protein RsbRD N-terminal" evidence="1">
    <location>
        <begin position="15"/>
        <end position="150"/>
    </location>
</feature>
<reference evidence="2 3" key="1">
    <citation type="submission" date="2015-01" db="EMBL/GenBank/DDBJ databases">
        <title>Desulfovibrio sp. JC271 draft genome sequence.</title>
        <authorList>
            <person name="Shivani Y."/>
            <person name="Subhash Y."/>
            <person name="Sasikala C."/>
            <person name="Ramana C.V."/>
        </authorList>
    </citation>
    <scope>NUCLEOTIDE SEQUENCE [LARGE SCALE GENOMIC DNA]</scope>
    <source>
        <strain evidence="2 3">JC271</strain>
    </source>
</reference>
<keyword evidence="3" id="KW-1185">Reference proteome</keyword>
<accession>A0A1B7XPX0</accession>
<dbReference type="PATRIC" id="fig|1560234.3.peg.106"/>
<evidence type="ECO:0000313" key="3">
    <source>
        <dbReference type="Proteomes" id="UP000091979"/>
    </source>
</evidence>
<gene>
    <name evidence="2" type="ORF">SP90_00490</name>
</gene>
<protein>
    <recommendedName>
        <fullName evidence="1">RsbT co-antagonist protein RsbRD N-terminal domain-containing protein</fullName>
    </recommendedName>
</protein>
<evidence type="ECO:0000259" key="1">
    <source>
        <dbReference type="Pfam" id="PF14361"/>
    </source>
</evidence>
<organism evidence="2 3">
    <name type="scientific">Halodesulfovibrio spirochaetisodalis</name>
    <dbReference type="NCBI Taxonomy" id="1560234"/>
    <lineage>
        <taxon>Bacteria</taxon>
        <taxon>Pseudomonadati</taxon>
        <taxon>Thermodesulfobacteriota</taxon>
        <taxon>Desulfovibrionia</taxon>
        <taxon>Desulfovibrionales</taxon>
        <taxon>Desulfovibrionaceae</taxon>
        <taxon>Halodesulfovibrio</taxon>
    </lineage>
</organism>
<dbReference type="EMBL" id="JXMS01000001">
    <property type="protein sequence ID" value="OBQ57562.1"/>
    <property type="molecule type" value="Genomic_DNA"/>
</dbReference>
<dbReference type="Pfam" id="PF14361">
    <property type="entry name" value="RsbRD_N"/>
    <property type="match status" value="1"/>
</dbReference>
<sequence length="178" mass="20414">MRHELKAIFSEHKQQITDEWVAAIFGTYDIDTVGFLRTQDNAFLNPVGNKTKKATVALIDALLDDELDSDTVTPAVNEIIQVRAVQQFEADQAMSVLFVLKSIIRKHIVPKLSKSEEFADLLELESKIDSLALVGFRIYAECRDKIQRMRVDEFKRKHFQLLKRAERILEKPVGEPES</sequence>
<name>A0A1B7XPX0_9BACT</name>
<comment type="caution">
    <text evidence="2">The sequence shown here is derived from an EMBL/GenBank/DDBJ whole genome shotgun (WGS) entry which is preliminary data.</text>
</comment>
<dbReference type="InterPro" id="IPR025751">
    <property type="entry name" value="RsbRD_N_dom"/>
</dbReference>
<dbReference type="RefSeq" id="WP_066851478.1">
    <property type="nucleotide sequence ID" value="NZ_JXMS01000001.1"/>
</dbReference>
<proteinExistence type="predicted"/>